<proteinExistence type="predicted"/>
<accession>A0A6V8L1P0</accession>
<feature type="transmembrane region" description="Helical" evidence="1">
    <location>
        <begin position="153"/>
        <end position="177"/>
    </location>
</feature>
<dbReference type="EMBL" id="BLPG01000001">
    <property type="protein sequence ID" value="GFJ88026.1"/>
    <property type="molecule type" value="Genomic_DNA"/>
</dbReference>
<gene>
    <name evidence="2" type="ORF">Prum_016680</name>
</gene>
<comment type="caution">
    <text evidence="2">The sequence shown here is derived from an EMBL/GenBank/DDBJ whole genome shotgun (WGS) entry which is preliminary data.</text>
</comment>
<evidence type="ECO:0000313" key="2">
    <source>
        <dbReference type="EMBL" id="GFJ88026.1"/>
    </source>
</evidence>
<keyword evidence="1" id="KW-0812">Transmembrane</keyword>
<sequence length="260" mass="27381">MPLPAFDELMARVWWLTEQVRRAAQRVIDGAVRAARALAPFLVDGVLDLVRAFGDLVRRLLSAIAELSEPMGRPERVWETGRRWVEDFAGPLSEHIGKIDPDHLAAAYEWQGRAAGAYEAAAARQRAALTALRDIGADVDVALARLAIGICGLWAAVAAALASALVQLIGAGIAVGSGVGTPAAVILATTCVATACAGVAGGAAATAALIEWVSDTITTLRGRLEDHEAFPDGWWPAPAVTRFDDGSMSDGTPSQWRLQP</sequence>
<reference evidence="2 3" key="1">
    <citation type="submission" date="2020-03" db="EMBL/GenBank/DDBJ databases">
        <title>Whole genome shotgun sequence of Phytohabitans rumicis NBRC 108638.</title>
        <authorList>
            <person name="Komaki H."/>
            <person name="Tamura T."/>
        </authorList>
    </citation>
    <scope>NUCLEOTIDE SEQUENCE [LARGE SCALE GENOMIC DNA]</scope>
    <source>
        <strain evidence="2 3">NBRC 108638</strain>
    </source>
</reference>
<evidence type="ECO:0000256" key="1">
    <source>
        <dbReference type="SAM" id="Phobius"/>
    </source>
</evidence>
<keyword evidence="1" id="KW-1133">Transmembrane helix</keyword>
<protein>
    <recommendedName>
        <fullName evidence="4">ESX-1 secretion-associated protein EspA/EspE-like domain-containing protein</fullName>
    </recommendedName>
</protein>
<name>A0A6V8L1P0_9ACTN</name>
<keyword evidence="3" id="KW-1185">Reference proteome</keyword>
<dbReference type="AlphaFoldDB" id="A0A6V8L1P0"/>
<feature type="transmembrane region" description="Helical" evidence="1">
    <location>
        <begin position="183"/>
        <end position="213"/>
    </location>
</feature>
<keyword evidence="1" id="KW-0472">Membrane</keyword>
<evidence type="ECO:0008006" key="4">
    <source>
        <dbReference type="Google" id="ProtNLM"/>
    </source>
</evidence>
<dbReference type="Proteomes" id="UP000482960">
    <property type="component" value="Unassembled WGS sequence"/>
</dbReference>
<reference evidence="2 3" key="2">
    <citation type="submission" date="2020-03" db="EMBL/GenBank/DDBJ databases">
        <authorList>
            <person name="Ichikawa N."/>
            <person name="Kimura A."/>
            <person name="Kitahashi Y."/>
            <person name="Uohara A."/>
        </authorList>
    </citation>
    <scope>NUCLEOTIDE SEQUENCE [LARGE SCALE GENOMIC DNA]</scope>
    <source>
        <strain evidence="2 3">NBRC 108638</strain>
    </source>
</reference>
<organism evidence="2 3">
    <name type="scientific">Phytohabitans rumicis</name>
    <dbReference type="NCBI Taxonomy" id="1076125"/>
    <lineage>
        <taxon>Bacteria</taxon>
        <taxon>Bacillati</taxon>
        <taxon>Actinomycetota</taxon>
        <taxon>Actinomycetes</taxon>
        <taxon>Micromonosporales</taxon>
        <taxon>Micromonosporaceae</taxon>
    </lineage>
</organism>
<evidence type="ECO:0000313" key="3">
    <source>
        <dbReference type="Proteomes" id="UP000482960"/>
    </source>
</evidence>